<keyword evidence="2" id="KW-1185">Reference proteome</keyword>
<sequence length="179" mass="19134">MSTSVPNVAVCGIDSIQPDDLDSMYYGSKTLSQIDTTQNATLNVTFSVPTYANPPYNVSLVYQDARGNIYCSNPINRTGVSSDDIHMIAHPYVNFTVAPFSYPYAGIMLGQPGQSFVLELSGEATIDGNGMFWTTSANYSIVNATSTGATAGRPAPSPNLLIWAALSLLLVQMLVLKGH</sequence>
<dbReference type="InParanoid" id="A0A1Y1UNG3"/>
<protein>
    <submittedName>
        <fullName evidence="1">Uncharacterized protein</fullName>
    </submittedName>
</protein>
<gene>
    <name evidence="1" type="ORF">BD324DRAFT_614122</name>
</gene>
<organism evidence="1 2">
    <name type="scientific">Kockovaella imperatae</name>
    <dbReference type="NCBI Taxonomy" id="4999"/>
    <lineage>
        <taxon>Eukaryota</taxon>
        <taxon>Fungi</taxon>
        <taxon>Dikarya</taxon>
        <taxon>Basidiomycota</taxon>
        <taxon>Agaricomycotina</taxon>
        <taxon>Tremellomycetes</taxon>
        <taxon>Tremellales</taxon>
        <taxon>Cuniculitremaceae</taxon>
        <taxon>Kockovaella</taxon>
    </lineage>
</organism>
<dbReference type="AlphaFoldDB" id="A0A1Y1UNG3"/>
<reference evidence="1 2" key="1">
    <citation type="submission" date="2017-03" db="EMBL/GenBank/DDBJ databases">
        <title>Widespread Adenine N6-methylation of Active Genes in Fungi.</title>
        <authorList>
            <consortium name="DOE Joint Genome Institute"/>
            <person name="Mondo S.J."/>
            <person name="Dannebaum R.O."/>
            <person name="Kuo R.C."/>
            <person name="Louie K.B."/>
            <person name="Bewick A.J."/>
            <person name="Labutti K."/>
            <person name="Haridas S."/>
            <person name="Kuo A."/>
            <person name="Salamov A."/>
            <person name="Ahrendt S.R."/>
            <person name="Lau R."/>
            <person name="Bowen B.P."/>
            <person name="Lipzen A."/>
            <person name="Sullivan W."/>
            <person name="Andreopoulos W.B."/>
            <person name="Clum A."/>
            <person name="Lindquist E."/>
            <person name="Daum C."/>
            <person name="Northen T.R."/>
            <person name="Ramamoorthy G."/>
            <person name="Schmitz R.J."/>
            <person name="Gryganskyi A."/>
            <person name="Culley D."/>
            <person name="Magnuson J."/>
            <person name="James T.Y."/>
            <person name="O'Malley M.A."/>
            <person name="Stajich J.E."/>
            <person name="Spatafora J.W."/>
            <person name="Visel A."/>
            <person name="Grigoriev I.V."/>
        </authorList>
    </citation>
    <scope>NUCLEOTIDE SEQUENCE [LARGE SCALE GENOMIC DNA]</scope>
    <source>
        <strain evidence="1 2">NRRL Y-17943</strain>
    </source>
</reference>
<dbReference type="RefSeq" id="XP_021873334.1">
    <property type="nucleotide sequence ID" value="XM_022014561.1"/>
</dbReference>
<accession>A0A1Y1UNG3</accession>
<dbReference type="GeneID" id="33556369"/>
<dbReference type="Proteomes" id="UP000193218">
    <property type="component" value="Unassembled WGS sequence"/>
</dbReference>
<comment type="caution">
    <text evidence="1">The sequence shown here is derived from an EMBL/GenBank/DDBJ whole genome shotgun (WGS) entry which is preliminary data.</text>
</comment>
<evidence type="ECO:0000313" key="2">
    <source>
        <dbReference type="Proteomes" id="UP000193218"/>
    </source>
</evidence>
<proteinExistence type="predicted"/>
<evidence type="ECO:0000313" key="1">
    <source>
        <dbReference type="EMBL" id="ORX39549.1"/>
    </source>
</evidence>
<name>A0A1Y1UNG3_9TREE</name>
<dbReference type="EMBL" id="NBSH01000002">
    <property type="protein sequence ID" value="ORX39549.1"/>
    <property type="molecule type" value="Genomic_DNA"/>
</dbReference>